<dbReference type="Gene3D" id="2.40.10.120">
    <property type="match status" value="1"/>
</dbReference>
<dbReference type="Pfam" id="PF13365">
    <property type="entry name" value="Trypsin_2"/>
    <property type="match status" value="1"/>
</dbReference>
<dbReference type="Gene3D" id="2.30.42.10">
    <property type="match status" value="1"/>
</dbReference>
<dbReference type="RefSeq" id="WP_079539151.1">
    <property type="nucleotide sequence ID" value="NZ_LT670844.1"/>
</dbReference>
<accession>A0A1M6S0J2</accession>
<dbReference type="PANTHER" id="PTHR43343:SF3">
    <property type="entry name" value="PROTEASE DO-LIKE 8, CHLOROPLASTIC"/>
    <property type="match status" value="1"/>
</dbReference>
<gene>
    <name evidence="4" type="ORF">SAMN05444159_3118</name>
</gene>
<dbReference type="Pfam" id="PF13180">
    <property type="entry name" value="PDZ_2"/>
    <property type="match status" value="1"/>
</dbReference>
<proteinExistence type="predicted"/>
<dbReference type="Proteomes" id="UP000189935">
    <property type="component" value="Chromosome I"/>
</dbReference>
<protein>
    <submittedName>
        <fullName evidence="4">Serine protease, S1-C subfamily, contains C-terminal PDZ domain</fullName>
    </submittedName>
</protein>
<evidence type="ECO:0000313" key="4">
    <source>
        <dbReference type="EMBL" id="SHK38170.1"/>
    </source>
</evidence>
<dbReference type="InterPro" id="IPR001940">
    <property type="entry name" value="Peptidase_S1C"/>
</dbReference>
<feature type="domain" description="PDZ" evidence="3">
    <location>
        <begin position="198"/>
        <end position="261"/>
    </location>
</feature>
<organism evidence="4 5">
    <name type="scientific">Bradyrhizobium lablabi</name>
    <dbReference type="NCBI Taxonomy" id="722472"/>
    <lineage>
        <taxon>Bacteria</taxon>
        <taxon>Pseudomonadati</taxon>
        <taxon>Pseudomonadota</taxon>
        <taxon>Alphaproteobacteria</taxon>
        <taxon>Hyphomicrobiales</taxon>
        <taxon>Nitrobacteraceae</taxon>
        <taxon>Bradyrhizobium</taxon>
    </lineage>
</organism>
<dbReference type="SUPFAM" id="SSF50156">
    <property type="entry name" value="PDZ domain-like"/>
    <property type="match status" value="1"/>
</dbReference>
<dbReference type="InterPro" id="IPR051201">
    <property type="entry name" value="Chloro_Bact_Ser_Proteases"/>
</dbReference>
<dbReference type="SMART" id="SM00228">
    <property type="entry name" value="PDZ"/>
    <property type="match status" value="1"/>
</dbReference>
<sequence>MTDQADPAADPLVQFSNALVARAETANNAVVAIRLAHGRHLTGLLWRSDIVVASEQSLPRKDEFELVAPGGSVVTAKIAGRDPSTNIAILRPATPLVAPSIAAGEAQTGAVALAIGADGTGAASARLGLVNLAGPEWHSSRGGLIDRRIVLDLRLAQREEGGPVFDAAGGCMGMSTFGPRGQVIAIPTATIERIVPQLLKDGRIARGWLGVALQAVAVPDALRETAGQSSGLMVMSVAEGGPAAQAGIVAGDIILSVDGTSTHRFRRLARLFGADSIGRKADLRLIRSGAVITVQATIAERQAA</sequence>
<dbReference type="PROSITE" id="PS50106">
    <property type="entry name" value="PDZ"/>
    <property type="match status" value="1"/>
</dbReference>
<dbReference type="InterPro" id="IPR001478">
    <property type="entry name" value="PDZ"/>
</dbReference>
<evidence type="ECO:0000256" key="1">
    <source>
        <dbReference type="ARBA" id="ARBA00022670"/>
    </source>
</evidence>
<dbReference type="PRINTS" id="PR00834">
    <property type="entry name" value="PROTEASES2C"/>
</dbReference>
<keyword evidence="1 4" id="KW-0645">Protease</keyword>
<evidence type="ECO:0000313" key="5">
    <source>
        <dbReference type="Proteomes" id="UP000189935"/>
    </source>
</evidence>
<dbReference type="SUPFAM" id="SSF50494">
    <property type="entry name" value="Trypsin-like serine proteases"/>
    <property type="match status" value="1"/>
</dbReference>
<name>A0A1M6S0J2_9BRAD</name>
<dbReference type="PANTHER" id="PTHR43343">
    <property type="entry name" value="PEPTIDASE S12"/>
    <property type="match status" value="1"/>
</dbReference>
<evidence type="ECO:0000256" key="2">
    <source>
        <dbReference type="ARBA" id="ARBA00022801"/>
    </source>
</evidence>
<dbReference type="GO" id="GO:0006508">
    <property type="term" value="P:proteolysis"/>
    <property type="evidence" value="ECO:0007669"/>
    <property type="project" value="UniProtKB-KW"/>
</dbReference>
<dbReference type="InterPro" id="IPR009003">
    <property type="entry name" value="Peptidase_S1_PA"/>
</dbReference>
<keyword evidence="2" id="KW-0378">Hydrolase</keyword>
<dbReference type="EMBL" id="LT670844">
    <property type="protein sequence ID" value="SHK38170.1"/>
    <property type="molecule type" value="Genomic_DNA"/>
</dbReference>
<dbReference type="OrthoDB" id="9792183at2"/>
<dbReference type="InterPro" id="IPR036034">
    <property type="entry name" value="PDZ_sf"/>
</dbReference>
<dbReference type="GO" id="GO:0004252">
    <property type="term" value="F:serine-type endopeptidase activity"/>
    <property type="evidence" value="ECO:0007669"/>
    <property type="project" value="InterPro"/>
</dbReference>
<reference evidence="4 5" key="1">
    <citation type="submission" date="2016-11" db="EMBL/GenBank/DDBJ databases">
        <authorList>
            <person name="Jaros S."/>
            <person name="Januszkiewicz K."/>
            <person name="Wedrychowicz H."/>
        </authorList>
    </citation>
    <scope>NUCLEOTIDE SEQUENCE [LARGE SCALE GENOMIC DNA]</scope>
    <source>
        <strain evidence="4 5">GAS499</strain>
    </source>
</reference>
<dbReference type="AlphaFoldDB" id="A0A1M6S0J2"/>
<evidence type="ECO:0000259" key="3">
    <source>
        <dbReference type="PROSITE" id="PS50106"/>
    </source>
</evidence>